<evidence type="ECO:0000313" key="1">
    <source>
        <dbReference type="EMBL" id="JAH11573.1"/>
    </source>
</evidence>
<dbReference type="EMBL" id="GBXM01097004">
    <property type="protein sequence ID" value="JAH11573.1"/>
    <property type="molecule type" value="Transcribed_RNA"/>
</dbReference>
<accession>A0A0E9Q625</accession>
<proteinExistence type="predicted"/>
<reference evidence="1" key="1">
    <citation type="submission" date="2014-11" db="EMBL/GenBank/DDBJ databases">
        <authorList>
            <person name="Amaro Gonzalez C."/>
        </authorList>
    </citation>
    <scope>NUCLEOTIDE SEQUENCE</scope>
</reference>
<reference evidence="1" key="2">
    <citation type="journal article" date="2015" name="Fish Shellfish Immunol.">
        <title>Early steps in the European eel (Anguilla anguilla)-Vibrio vulnificus interaction in the gills: Role of the RtxA13 toxin.</title>
        <authorList>
            <person name="Callol A."/>
            <person name="Pajuelo D."/>
            <person name="Ebbesson L."/>
            <person name="Teles M."/>
            <person name="MacKenzie S."/>
            <person name="Amaro C."/>
        </authorList>
    </citation>
    <scope>NUCLEOTIDE SEQUENCE</scope>
</reference>
<name>A0A0E9Q625_ANGAN</name>
<sequence>MNVFPRDKRARLFLARKLFRPSASAPFSVLTFRYIHKYS</sequence>
<dbReference type="AlphaFoldDB" id="A0A0E9Q625"/>
<organism evidence="1">
    <name type="scientific">Anguilla anguilla</name>
    <name type="common">European freshwater eel</name>
    <name type="synonym">Muraena anguilla</name>
    <dbReference type="NCBI Taxonomy" id="7936"/>
    <lineage>
        <taxon>Eukaryota</taxon>
        <taxon>Metazoa</taxon>
        <taxon>Chordata</taxon>
        <taxon>Craniata</taxon>
        <taxon>Vertebrata</taxon>
        <taxon>Euteleostomi</taxon>
        <taxon>Actinopterygii</taxon>
        <taxon>Neopterygii</taxon>
        <taxon>Teleostei</taxon>
        <taxon>Anguilliformes</taxon>
        <taxon>Anguillidae</taxon>
        <taxon>Anguilla</taxon>
    </lineage>
</organism>
<protein>
    <submittedName>
        <fullName evidence="1">Uncharacterized protein</fullName>
    </submittedName>
</protein>